<organism evidence="1 2">
    <name type="scientific">Mesorhizobium plurifarium</name>
    <dbReference type="NCBI Taxonomy" id="69974"/>
    <lineage>
        <taxon>Bacteria</taxon>
        <taxon>Pseudomonadati</taxon>
        <taxon>Pseudomonadota</taxon>
        <taxon>Alphaproteobacteria</taxon>
        <taxon>Hyphomicrobiales</taxon>
        <taxon>Phyllobacteriaceae</taxon>
        <taxon>Mesorhizobium</taxon>
    </lineage>
</organism>
<dbReference type="EMBL" id="CCMZ01000028">
    <property type="protein sequence ID" value="CDX21121.1"/>
    <property type="molecule type" value="Genomic_DNA"/>
</dbReference>
<sequence length="65" mass="7526">MRHNPILPAVAFFTTVVDAKFLAFQAQECKYCSIKLCNVSLLCDGYGQGIFNNYKRNLIFVTFWR</sequence>
<proteinExistence type="predicted"/>
<name>A0A090DVU3_MESPL</name>
<dbReference type="AlphaFoldDB" id="A0A090DVU3"/>
<protein>
    <submittedName>
        <fullName evidence="1">Uncharacterized protein</fullName>
    </submittedName>
</protein>
<keyword evidence="2" id="KW-1185">Reference proteome</keyword>
<gene>
    <name evidence="1" type="ORF">MPL3356_340190</name>
</gene>
<accession>A0A090DVU3</accession>
<reference evidence="2" key="1">
    <citation type="submission" date="2014-08" db="EMBL/GenBank/DDBJ databases">
        <authorList>
            <person name="Moulin L."/>
        </authorList>
    </citation>
    <scope>NUCLEOTIDE SEQUENCE [LARGE SCALE GENOMIC DNA]</scope>
</reference>
<dbReference type="Proteomes" id="UP000045285">
    <property type="component" value="Unassembled WGS sequence"/>
</dbReference>
<evidence type="ECO:0000313" key="1">
    <source>
        <dbReference type="EMBL" id="CDX21121.1"/>
    </source>
</evidence>
<evidence type="ECO:0000313" key="2">
    <source>
        <dbReference type="Proteomes" id="UP000045285"/>
    </source>
</evidence>